<feature type="transmembrane region" description="Helical" evidence="6">
    <location>
        <begin position="298"/>
        <end position="325"/>
    </location>
</feature>
<keyword evidence="8" id="KW-1185">Reference proteome</keyword>
<sequence length="448" mass="49668">MLQKVLSVARNKYILSLAGNVIMSGLGLVTMTLIYRSLPSKAEAGTWVLFQSTLLLVDTFRSGFLTTAFIKFYAGATKERMEEVAGSAWTLGAAITGVLSLISIFSLFFLGYITDEGLAMFFKWSGVYYIISLPWFLATCVIQGDQHFGKLLYIRLSNQGSFIVFIIALIVTGNISLHNILYAYLISNLITSLFALLKRWTRITNLRNRSTTCVKEIYNFGKYSVGTSLSANLFSSSDTYIINFLLGKELLAIYNVGQTLMQLVEIPLRSFAVTAMPELATAYNTNDREGVIRIMKKYAGMLSVILIPGAIIGCLLADVPIYLIGGGKYAGTEAANVFRIFLTFAIIFPPDRFFALTLDVIHKPKINFYKVLVMLAVNIGADFLGVYLTGNIYGVAGATIMPILTGTLIGYWALNKYHGFTYWSIFKVGYAETIALAKQMLAKRKFQN</sequence>
<feature type="transmembrane region" description="Helical" evidence="6">
    <location>
        <begin position="156"/>
        <end position="175"/>
    </location>
</feature>
<dbReference type="RefSeq" id="WP_114004747.1">
    <property type="nucleotide sequence ID" value="NZ_QGDC01000004.1"/>
</dbReference>
<keyword evidence="4 6" id="KW-1133">Transmembrane helix</keyword>
<keyword evidence="2" id="KW-1003">Cell membrane</keyword>
<reference evidence="7 8" key="1">
    <citation type="submission" date="2018-05" db="EMBL/GenBank/DDBJ databases">
        <title>Mucilaginibacter hurinus sp. nov., isolated from briquette warehouse soil.</title>
        <authorList>
            <person name="Choi L."/>
        </authorList>
    </citation>
    <scope>NUCLEOTIDE SEQUENCE [LARGE SCALE GENOMIC DNA]</scope>
    <source>
        <strain evidence="7 8">ZR32</strain>
    </source>
</reference>
<evidence type="ECO:0000313" key="7">
    <source>
        <dbReference type="EMBL" id="RCH55124.1"/>
    </source>
</evidence>
<dbReference type="Pfam" id="PF13440">
    <property type="entry name" value="Polysacc_synt_3"/>
    <property type="match status" value="1"/>
</dbReference>
<proteinExistence type="predicted"/>
<accession>A0A367GNR1</accession>
<gene>
    <name evidence="7" type="ORF">DJ568_08000</name>
</gene>
<evidence type="ECO:0000313" key="8">
    <source>
        <dbReference type="Proteomes" id="UP000253209"/>
    </source>
</evidence>
<dbReference type="AlphaFoldDB" id="A0A367GNR1"/>
<dbReference type="InterPro" id="IPR050833">
    <property type="entry name" value="Poly_Biosynth_Transport"/>
</dbReference>
<dbReference type="Proteomes" id="UP000253209">
    <property type="component" value="Unassembled WGS sequence"/>
</dbReference>
<keyword evidence="3 6" id="KW-0812">Transmembrane</keyword>
<dbReference type="PANTHER" id="PTHR30250:SF11">
    <property type="entry name" value="O-ANTIGEN TRANSPORTER-RELATED"/>
    <property type="match status" value="1"/>
</dbReference>
<feature type="transmembrane region" description="Helical" evidence="6">
    <location>
        <begin position="337"/>
        <end position="355"/>
    </location>
</feature>
<feature type="transmembrane region" description="Helical" evidence="6">
    <location>
        <begin position="47"/>
        <end position="70"/>
    </location>
</feature>
<feature type="transmembrane region" description="Helical" evidence="6">
    <location>
        <begin position="181"/>
        <end position="197"/>
    </location>
</feature>
<evidence type="ECO:0000256" key="1">
    <source>
        <dbReference type="ARBA" id="ARBA00004651"/>
    </source>
</evidence>
<dbReference type="OrthoDB" id="629958at2"/>
<feature type="transmembrane region" description="Helical" evidence="6">
    <location>
        <begin position="12"/>
        <end position="35"/>
    </location>
</feature>
<feature type="transmembrane region" description="Helical" evidence="6">
    <location>
        <begin position="91"/>
        <end position="114"/>
    </location>
</feature>
<comment type="subcellular location">
    <subcellularLocation>
        <location evidence="1">Cell membrane</location>
        <topology evidence="1">Multi-pass membrane protein</topology>
    </subcellularLocation>
</comment>
<evidence type="ECO:0000256" key="2">
    <source>
        <dbReference type="ARBA" id="ARBA00022475"/>
    </source>
</evidence>
<evidence type="ECO:0000256" key="4">
    <source>
        <dbReference type="ARBA" id="ARBA00022989"/>
    </source>
</evidence>
<dbReference type="EMBL" id="QGDC01000004">
    <property type="protein sequence ID" value="RCH55124.1"/>
    <property type="molecule type" value="Genomic_DNA"/>
</dbReference>
<protein>
    <submittedName>
        <fullName evidence="7">Lipopolysaccharide biosynthesis protein</fullName>
    </submittedName>
</protein>
<feature type="transmembrane region" description="Helical" evidence="6">
    <location>
        <begin position="367"/>
        <end position="386"/>
    </location>
</feature>
<dbReference type="PANTHER" id="PTHR30250">
    <property type="entry name" value="PST FAMILY PREDICTED COLANIC ACID TRANSPORTER"/>
    <property type="match status" value="1"/>
</dbReference>
<evidence type="ECO:0000256" key="5">
    <source>
        <dbReference type="ARBA" id="ARBA00023136"/>
    </source>
</evidence>
<name>A0A367GNR1_9SPHI</name>
<evidence type="ECO:0000256" key="6">
    <source>
        <dbReference type="SAM" id="Phobius"/>
    </source>
</evidence>
<organism evidence="7 8">
    <name type="scientific">Mucilaginibacter hurinus</name>
    <dbReference type="NCBI Taxonomy" id="2201324"/>
    <lineage>
        <taxon>Bacteria</taxon>
        <taxon>Pseudomonadati</taxon>
        <taxon>Bacteroidota</taxon>
        <taxon>Sphingobacteriia</taxon>
        <taxon>Sphingobacteriales</taxon>
        <taxon>Sphingobacteriaceae</taxon>
        <taxon>Mucilaginibacter</taxon>
    </lineage>
</organism>
<feature type="transmembrane region" description="Helical" evidence="6">
    <location>
        <begin position="392"/>
        <end position="414"/>
    </location>
</feature>
<comment type="caution">
    <text evidence="7">The sequence shown here is derived from an EMBL/GenBank/DDBJ whole genome shotgun (WGS) entry which is preliminary data.</text>
</comment>
<feature type="transmembrane region" description="Helical" evidence="6">
    <location>
        <begin position="126"/>
        <end position="144"/>
    </location>
</feature>
<keyword evidence="5 6" id="KW-0472">Membrane</keyword>
<evidence type="ECO:0000256" key="3">
    <source>
        <dbReference type="ARBA" id="ARBA00022692"/>
    </source>
</evidence>
<dbReference type="GO" id="GO:0005886">
    <property type="term" value="C:plasma membrane"/>
    <property type="evidence" value="ECO:0007669"/>
    <property type="project" value="UniProtKB-SubCell"/>
</dbReference>